<feature type="domain" description="GGDEF" evidence="3">
    <location>
        <begin position="606"/>
        <end position="761"/>
    </location>
</feature>
<dbReference type="SMART" id="SM00267">
    <property type="entry name" value="GGDEF"/>
    <property type="match status" value="1"/>
</dbReference>
<dbReference type="PANTHER" id="PTHR33121:SF76">
    <property type="entry name" value="SIGNALING PROTEIN"/>
    <property type="match status" value="1"/>
</dbReference>
<dbReference type="InterPro" id="IPR000160">
    <property type="entry name" value="GGDEF_dom"/>
</dbReference>
<proteinExistence type="predicted"/>
<evidence type="ECO:0000313" key="6">
    <source>
        <dbReference type="Proteomes" id="UP000199337"/>
    </source>
</evidence>
<dbReference type="InterPro" id="IPR029787">
    <property type="entry name" value="Nucleotide_cyclase"/>
</dbReference>
<feature type="domain" description="GGDEF" evidence="3">
    <location>
        <begin position="37"/>
        <end position="184"/>
    </location>
</feature>
<dbReference type="GO" id="GO:0071111">
    <property type="term" value="F:cyclic-guanylate-specific phosphodiesterase activity"/>
    <property type="evidence" value="ECO:0007669"/>
    <property type="project" value="InterPro"/>
</dbReference>
<organism evidence="5 6">
    <name type="scientific">Desulfotruncus arcticus DSM 17038</name>
    <dbReference type="NCBI Taxonomy" id="1121424"/>
    <lineage>
        <taxon>Bacteria</taxon>
        <taxon>Bacillati</taxon>
        <taxon>Bacillota</taxon>
        <taxon>Clostridia</taxon>
        <taxon>Eubacteriales</taxon>
        <taxon>Desulfallaceae</taxon>
        <taxon>Desulfotruncus</taxon>
    </lineage>
</organism>
<sequence>MQLNFWKKLLAHKNNNGSIVTRPISKLIMSNSKNINGNFILFYLDIVNFSKFEQLLGLDTAKTVLKYVNNQIHSAFPQMMSLNNNELIIDRVMGDDFIVLCPNSKYQDSELQNIAITLSIALKENINKHCFTQTGWTFDIRVGFSLIVINSMKDLEHQLYVAFREAQKVAHGLLDHKKVGLLEEFKKILHTENVNAVFQPIVSLENGSTLGWEALTRGPIDGHFHSPAVLFSFAEEVDMLYPLERLCRKKAISAIGDLNSDQKLFLNINPGTISDPNFVSGETLKYIDVIGVKSNNIVFEITEHTDAANFPNFRKTLNHYRDQGYMVAVDDVGSGFSSLSTIALIRPDFLKMDMSLVQGISYDPVKKALMETIVIFAEKIGCKIIAEGIESETDLNTVMDLGVHYGQGYIFARPEYPKPNPEKKVVINILNTDLGGKRKFWRYTIPVSDIMEKCHTVGRRVLVKEVKEFFSSNPNEAGVVVLENNKPLGIVMKQDLYQELSTLYGMSLYLNKPIETIMDKRPLMVDSSDPIQVVSQMSMSRESSKLYDIIVITSHGEYAGILSVQTLLDAMTRIQLEYARRANPLTGLPGNKMIEDEINTRLSAGENFSLIYCDLNNFKSYNDKYGFEEGDRIILLTSRIIQHCVNKYDSKNSFVGHIGGDDFIVIVGCVAVEKICRRIIRLFDRIIPQRYDPLDRQHGCIQGKDRDGNDKCFPIIAISMAIIDCGDKGQASSLQDIVQLSAELKKYAKTFGKSVFTRDRRYKENQSRSAFK</sequence>
<dbReference type="InterPro" id="IPR043128">
    <property type="entry name" value="Rev_trsase/Diguanyl_cyclase"/>
</dbReference>
<dbReference type="SUPFAM" id="SSF55073">
    <property type="entry name" value="Nucleotide cyclase"/>
    <property type="match status" value="2"/>
</dbReference>
<dbReference type="PANTHER" id="PTHR33121">
    <property type="entry name" value="CYCLIC DI-GMP PHOSPHODIESTERASE PDEF"/>
    <property type="match status" value="1"/>
</dbReference>
<dbReference type="SUPFAM" id="SSF141868">
    <property type="entry name" value="EAL domain-like"/>
    <property type="match status" value="1"/>
</dbReference>
<dbReference type="Gene3D" id="3.20.20.450">
    <property type="entry name" value="EAL domain"/>
    <property type="match status" value="1"/>
</dbReference>
<dbReference type="RefSeq" id="WP_165613527.1">
    <property type="nucleotide sequence ID" value="NZ_FOOX01000010.1"/>
</dbReference>
<dbReference type="Gene3D" id="3.30.70.270">
    <property type="match status" value="2"/>
</dbReference>
<evidence type="ECO:0000259" key="2">
    <source>
        <dbReference type="PROSITE" id="PS50883"/>
    </source>
</evidence>
<dbReference type="Pfam" id="PF00571">
    <property type="entry name" value="CBS"/>
    <property type="match status" value="1"/>
</dbReference>
<dbReference type="PROSITE" id="PS50883">
    <property type="entry name" value="EAL"/>
    <property type="match status" value="1"/>
</dbReference>
<evidence type="ECO:0000256" key="1">
    <source>
        <dbReference type="PROSITE-ProRule" id="PRU00703"/>
    </source>
</evidence>
<evidence type="ECO:0000259" key="3">
    <source>
        <dbReference type="PROSITE" id="PS50887"/>
    </source>
</evidence>
<dbReference type="CDD" id="cd04598">
    <property type="entry name" value="CBS_pair_GGDEF_EAL"/>
    <property type="match status" value="1"/>
</dbReference>
<dbReference type="CDD" id="cd01948">
    <property type="entry name" value="EAL"/>
    <property type="match status" value="1"/>
</dbReference>
<dbReference type="Pfam" id="PF00990">
    <property type="entry name" value="GGDEF"/>
    <property type="match status" value="2"/>
</dbReference>
<dbReference type="STRING" id="341036.SAMN05660649_02819"/>
<dbReference type="InterPro" id="IPR046342">
    <property type="entry name" value="CBS_dom_sf"/>
</dbReference>
<dbReference type="Gene3D" id="3.10.580.10">
    <property type="entry name" value="CBS-domain"/>
    <property type="match status" value="1"/>
</dbReference>
<keyword evidence="1" id="KW-0129">CBS domain</keyword>
<dbReference type="EMBL" id="FOOX01000010">
    <property type="protein sequence ID" value="SFG82525.1"/>
    <property type="molecule type" value="Genomic_DNA"/>
</dbReference>
<protein>
    <submittedName>
        <fullName evidence="5">Diguanylate cyclase (GGDEF) domain-containing protein</fullName>
    </submittedName>
</protein>
<feature type="domain" description="EAL" evidence="2">
    <location>
        <begin position="178"/>
        <end position="428"/>
    </location>
</feature>
<dbReference type="SMART" id="SM00052">
    <property type="entry name" value="EAL"/>
    <property type="match status" value="1"/>
</dbReference>
<accession>A0A1I2UZ54</accession>
<dbReference type="InterPro" id="IPR001633">
    <property type="entry name" value="EAL_dom"/>
</dbReference>
<name>A0A1I2UZ54_9FIRM</name>
<reference evidence="6" key="1">
    <citation type="submission" date="2016-10" db="EMBL/GenBank/DDBJ databases">
        <authorList>
            <person name="Varghese N."/>
            <person name="Submissions S."/>
        </authorList>
    </citation>
    <scope>NUCLEOTIDE SEQUENCE [LARGE SCALE GENOMIC DNA]</scope>
    <source>
        <strain evidence="6">DSM 17038</strain>
    </source>
</reference>
<dbReference type="InterPro" id="IPR000644">
    <property type="entry name" value="CBS_dom"/>
</dbReference>
<keyword evidence="6" id="KW-1185">Reference proteome</keyword>
<dbReference type="PROSITE" id="PS50887">
    <property type="entry name" value="GGDEF"/>
    <property type="match status" value="2"/>
</dbReference>
<dbReference type="Proteomes" id="UP000199337">
    <property type="component" value="Unassembled WGS sequence"/>
</dbReference>
<dbReference type="NCBIfam" id="TIGR00254">
    <property type="entry name" value="GGDEF"/>
    <property type="match status" value="1"/>
</dbReference>
<dbReference type="InterPro" id="IPR035919">
    <property type="entry name" value="EAL_sf"/>
</dbReference>
<dbReference type="Pfam" id="PF00563">
    <property type="entry name" value="EAL"/>
    <property type="match status" value="1"/>
</dbReference>
<feature type="domain" description="CBS" evidence="4">
    <location>
        <begin position="518"/>
        <end position="577"/>
    </location>
</feature>
<evidence type="ECO:0000259" key="4">
    <source>
        <dbReference type="PROSITE" id="PS51371"/>
    </source>
</evidence>
<evidence type="ECO:0000313" key="5">
    <source>
        <dbReference type="EMBL" id="SFG82525.1"/>
    </source>
</evidence>
<dbReference type="SUPFAM" id="SSF54631">
    <property type="entry name" value="CBS-domain pair"/>
    <property type="match status" value="1"/>
</dbReference>
<gene>
    <name evidence="5" type="ORF">SAMN05660649_02819</name>
</gene>
<dbReference type="InterPro" id="IPR050706">
    <property type="entry name" value="Cyclic-di-GMP_PDE-like"/>
</dbReference>
<dbReference type="CDD" id="cd01949">
    <property type="entry name" value="GGDEF"/>
    <property type="match status" value="1"/>
</dbReference>
<dbReference type="AlphaFoldDB" id="A0A1I2UZ54"/>
<dbReference type="PROSITE" id="PS51371">
    <property type="entry name" value="CBS"/>
    <property type="match status" value="1"/>
</dbReference>